<dbReference type="GO" id="GO:0005743">
    <property type="term" value="C:mitochondrial inner membrane"/>
    <property type="evidence" value="ECO:0007669"/>
    <property type="project" value="UniProtKB-SubCell"/>
</dbReference>
<evidence type="ECO:0000256" key="1">
    <source>
        <dbReference type="ARBA" id="ARBA00009658"/>
    </source>
</evidence>
<dbReference type="GO" id="GO:0007005">
    <property type="term" value="P:mitochondrion organization"/>
    <property type="evidence" value="ECO:0007669"/>
    <property type="project" value="TreeGrafter"/>
</dbReference>
<dbReference type="AlphaFoldDB" id="L9KI32"/>
<organism evidence="7 8">
    <name type="scientific">Tupaia chinensis</name>
    <name type="common">Chinese tree shrew</name>
    <name type="synonym">Tupaia belangeri chinensis</name>
    <dbReference type="NCBI Taxonomy" id="246437"/>
    <lineage>
        <taxon>Eukaryota</taxon>
        <taxon>Metazoa</taxon>
        <taxon>Chordata</taxon>
        <taxon>Craniata</taxon>
        <taxon>Vertebrata</taxon>
        <taxon>Euteleostomi</taxon>
        <taxon>Mammalia</taxon>
        <taxon>Eutheria</taxon>
        <taxon>Euarchontoglires</taxon>
        <taxon>Scandentia</taxon>
        <taxon>Tupaiidae</taxon>
        <taxon>Tupaia</taxon>
    </lineage>
</organism>
<evidence type="ECO:0000256" key="4">
    <source>
        <dbReference type="ARBA" id="ARBA00046022"/>
    </source>
</evidence>
<keyword evidence="8" id="KW-1185">Reference proteome</keyword>
<accession>L9KI32</accession>
<reference evidence="8" key="1">
    <citation type="submission" date="2012-07" db="EMBL/GenBank/DDBJ databases">
        <title>Genome of the Chinese tree shrew, a rising model animal genetically related to primates.</title>
        <authorList>
            <person name="Zhang G."/>
            <person name="Fan Y."/>
            <person name="Yao Y."/>
            <person name="Huang Z."/>
        </authorList>
    </citation>
    <scope>NUCLEOTIDE SEQUENCE [LARGE SCALE GENOMIC DNA]</scope>
</reference>
<gene>
    <name evidence="7" type="ORF">TREES_T100014168</name>
</gene>
<dbReference type="InParanoid" id="L9KI32"/>
<evidence type="ECO:0000313" key="8">
    <source>
        <dbReference type="Proteomes" id="UP000011518"/>
    </source>
</evidence>
<evidence type="ECO:0000256" key="2">
    <source>
        <dbReference type="ARBA" id="ARBA00022634"/>
    </source>
</evidence>
<evidence type="ECO:0000313" key="7">
    <source>
        <dbReference type="EMBL" id="ELW62391.1"/>
    </source>
</evidence>
<evidence type="ECO:0000256" key="5">
    <source>
        <dbReference type="ARBA" id="ARBA00046138"/>
    </source>
</evidence>
<reference evidence="8" key="2">
    <citation type="journal article" date="2013" name="Nat. Commun.">
        <title>Genome of the Chinese tree shrew.</title>
        <authorList>
            <person name="Fan Y."/>
            <person name="Huang Z.Y."/>
            <person name="Cao C.C."/>
            <person name="Chen C.S."/>
            <person name="Chen Y.X."/>
            <person name="Fan D.D."/>
            <person name="He J."/>
            <person name="Hou H.L."/>
            <person name="Hu L."/>
            <person name="Hu X.T."/>
            <person name="Jiang X.T."/>
            <person name="Lai R."/>
            <person name="Lang Y.S."/>
            <person name="Liang B."/>
            <person name="Liao S.G."/>
            <person name="Mu D."/>
            <person name="Ma Y.Y."/>
            <person name="Niu Y.Y."/>
            <person name="Sun X.Q."/>
            <person name="Xia J.Q."/>
            <person name="Xiao J."/>
            <person name="Xiong Z.Q."/>
            <person name="Xu L."/>
            <person name="Yang L."/>
            <person name="Zhang Y."/>
            <person name="Zhao W."/>
            <person name="Zhao X.D."/>
            <person name="Zheng Y.T."/>
            <person name="Zhou J.M."/>
            <person name="Zhu Y.B."/>
            <person name="Zhang G.J."/>
            <person name="Wang J."/>
            <person name="Yao Y.G."/>
        </authorList>
    </citation>
    <scope>NUCLEOTIDE SEQUENCE [LARGE SCALE GENOMIC DNA]</scope>
</reference>
<comment type="subcellular location">
    <subcellularLocation>
        <location evidence="6">Mitochondrion inner membrane</location>
    </subcellularLocation>
</comment>
<dbReference type="EMBL" id="KB320823">
    <property type="protein sequence ID" value="ELW62391.1"/>
    <property type="molecule type" value="Genomic_DNA"/>
</dbReference>
<dbReference type="STRING" id="246437.L9KI32"/>
<dbReference type="InterPro" id="IPR000163">
    <property type="entry name" value="Prohibitin"/>
</dbReference>
<comment type="function">
    <text evidence="3">In the nucleus, acts as a transcription coregulator, enhances promoter binding by TP53, a transcription factor it activates, but reduces the promoter binding by E2F1, a transcription factor it represses. Interacts with STAT3 to affect IL17 secretion in T-helper Th17 cells.</text>
</comment>
<keyword evidence="2" id="KW-0237">DNA synthesis</keyword>
<comment type="function">
    <text evidence="5">In the plasma membrane, cooperates with CD86 to mediate CD86-signaling in B lymphocytes that regulates the level of IgG1 produced through the activation of distal signaling intermediates. Upon CD40 engagement, required to activate NF-kappa-B signaling pathway via phospholipase C and protein kinase C activation.</text>
</comment>
<evidence type="ECO:0000256" key="6">
    <source>
        <dbReference type="RuleBase" id="RU366048"/>
    </source>
</evidence>
<dbReference type="Proteomes" id="UP000011518">
    <property type="component" value="Unassembled WGS sequence"/>
</dbReference>
<dbReference type="GO" id="GO:0071897">
    <property type="term" value="P:DNA biosynthetic process"/>
    <property type="evidence" value="ECO:0007669"/>
    <property type="project" value="UniProtKB-KW"/>
</dbReference>
<comment type="function">
    <text evidence="4">Protein with pleiotropic attributes mediated in a cell-compartment- and tissue-specific manner, which include the plasma membrane-associated cell signaling functions, mitochondrial chaperone, and transcriptional co-regulator of transcription factors in the nucleus. Plays a role in adipose tissue and glucose homeostasis in a sex-specific manner. Contributes to pulmonary vascular remodeling by accelerating proliferation of pulmonary arterial smooth muscle cells.</text>
</comment>
<dbReference type="PANTHER" id="PTHR23222:SF0">
    <property type="entry name" value="PROHIBITIN 1"/>
    <property type="match status" value="1"/>
</dbReference>
<evidence type="ECO:0000256" key="3">
    <source>
        <dbReference type="ARBA" id="ARBA00045600"/>
    </source>
</evidence>
<dbReference type="PANTHER" id="PTHR23222">
    <property type="entry name" value="PROHIBITIN"/>
    <property type="match status" value="1"/>
</dbReference>
<keyword evidence="6" id="KW-0999">Mitochondrion inner membrane</keyword>
<sequence length="80" mass="8998">MCQSSLVADLQNVNLFLRTLFHPMASQLPCGFTSMGEDYDERVLRWVPTEILVALFKAGELVTQRELVSSRMHGILSSGR</sequence>
<proteinExistence type="inferred from homology"/>
<protein>
    <recommendedName>
        <fullName evidence="6">Prohibitin</fullName>
    </recommendedName>
</protein>
<dbReference type="PRINTS" id="PR00679">
    <property type="entry name" value="PROHIBITIN"/>
</dbReference>
<name>L9KI32_TUPCH</name>
<keyword evidence="6" id="KW-0496">Mitochondrion</keyword>
<keyword evidence="6" id="KW-0472">Membrane</keyword>
<comment type="similarity">
    <text evidence="1 6">Belongs to the prohibitin family.</text>
</comment>